<evidence type="ECO:0000256" key="3">
    <source>
        <dbReference type="ARBA" id="ARBA00023163"/>
    </source>
</evidence>
<evidence type="ECO:0000313" key="6">
    <source>
        <dbReference type="Proteomes" id="UP000236220"/>
    </source>
</evidence>
<dbReference type="Proteomes" id="UP000236220">
    <property type="component" value="Unassembled WGS sequence"/>
</dbReference>
<dbReference type="InterPro" id="IPR002577">
    <property type="entry name" value="HTH_HxlR"/>
</dbReference>
<proteinExistence type="predicted"/>
<feature type="domain" description="HTH hxlR-type" evidence="4">
    <location>
        <begin position="16"/>
        <end position="114"/>
    </location>
</feature>
<gene>
    <name evidence="5" type="ORF">Lysil_2356</name>
</gene>
<sequence>MGLPLRRSKVEPPPSCPLTACMSLLHGAWCPNVIWYLSGGPRRFGELRVDIPRVSARVLTARLRELESKGVIARAVLDTSPPSVEYSLTELGEELVPALRSIVRVGTRLKEQRGHVHNTPARRKMAA</sequence>
<evidence type="ECO:0000313" key="5">
    <source>
        <dbReference type="EMBL" id="PNS08180.1"/>
    </source>
</evidence>
<protein>
    <submittedName>
        <fullName evidence="5">Putative transcriptional regulator</fullName>
    </submittedName>
</protein>
<dbReference type="OrthoDB" id="9807069at2"/>
<dbReference type="InterPro" id="IPR036390">
    <property type="entry name" value="WH_DNA-bd_sf"/>
</dbReference>
<organism evidence="5 6">
    <name type="scientific">Solilutibacter silvestris</name>
    <dbReference type="NCBI Taxonomy" id="1645665"/>
    <lineage>
        <taxon>Bacteria</taxon>
        <taxon>Pseudomonadati</taxon>
        <taxon>Pseudomonadota</taxon>
        <taxon>Gammaproteobacteria</taxon>
        <taxon>Lysobacterales</taxon>
        <taxon>Lysobacteraceae</taxon>
        <taxon>Solilutibacter</taxon>
    </lineage>
</organism>
<keyword evidence="1" id="KW-0805">Transcription regulation</keyword>
<dbReference type="RefSeq" id="WP_103075796.1">
    <property type="nucleotide sequence ID" value="NZ_NPZB01000002.1"/>
</dbReference>
<accession>A0A2K1PZH5</accession>
<dbReference type="AlphaFoldDB" id="A0A2K1PZH5"/>
<dbReference type="PANTHER" id="PTHR33204">
    <property type="entry name" value="TRANSCRIPTIONAL REGULATOR, MARR FAMILY"/>
    <property type="match status" value="1"/>
</dbReference>
<evidence type="ECO:0000256" key="2">
    <source>
        <dbReference type="ARBA" id="ARBA00023125"/>
    </source>
</evidence>
<name>A0A2K1PZH5_9GAMM</name>
<evidence type="ECO:0000259" key="4">
    <source>
        <dbReference type="PROSITE" id="PS51118"/>
    </source>
</evidence>
<comment type="caution">
    <text evidence="5">The sequence shown here is derived from an EMBL/GenBank/DDBJ whole genome shotgun (WGS) entry which is preliminary data.</text>
</comment>
<dbReference type="SUPFAM" id="SSF46785">
    <property type="entry name" value="Winged helix' DNA-binding domain"/>
    <property type="match status" value="1"/>
</dbReference>
<dbReference type="PROSITE" id="PS51118">
    <property type="entry name" value="HTH_HXLR"/>
    <property type="match status" value="1"/>
</dbReference>
<dbReference type="InterPro" id="IPR036388">
    <property type="entry name" value="WH-like_DNA-bd_sf"/>
</dbReference>
<dbReference type="Pfam" id="PF01638">
    <property type="entry name" value="HxlR"/>
    <property type="match status" value="1"/>
</dbReference>
<dbReference type="EMBL" id="NPZB01000002">
    <property type="protein sequence ID" value="PNS08180.1"/>
    <property type="molecule type" value="Genomic_DNA"/>
</dbReference>
<keyword evidence="2" id="KW-0238">DNA-binding</keyword>
<dbReference type="Gene3D" id="1.10.10.10">
    <property type="entry name" value="Winged helix-like DNA-binding domain superfamily/Winged helix DNA-binding domain"/>
    <property type="match status" value="1"/>
</dbReference>
<keyword evidence="6" id="KW-1185">Reference proteome</keyword>
<keyword evidence="3" id="KW-0804">Transcription</keyword>
<reference evidence="5 6" key="1">
    <citation type="submission" date="2017-08" db="EMBL/GenBank/DDBJ databases">
        <title>Lysobacter sylvestris genome.</title>
        <authorList>
            <person name="Zhang D.-C."/>
            <person name="Albuquerque L."/>
            <person name="Franca L."/>
            <person name="Froufe H.J.C."/>
            <person name="Barroso C."/>
            <person name="Egas C."/>
            <person name="Da Costa M."/>
            <person name="Margesin R."/>
        </authorList>
    </citation>
    <scope>NUCLEOTIDE SEQUENCE [LARGE SCALE GENOMIC DNA]</scope>
    <source>
        <strain evidence="5 6">AM20-91</strain>
    </source>
</reference>
<dbReference type="GO" id="GO:0003677">
    <property type="term" value="F:DNA binding"/>
    <property type="evidence" value="ECO:0007669"/>
    <property type="project" value="UniProtKB-KW"/>
</dbReference>
<evidence type="ECO:0000256" key="1">
    <source>
        <dbReference type="ARBA" id="ARBA00023015"/>
    </source>
</evidence>